<evidence type="ECO:0000313" key="4">
    <source>
        <dbReference type="Proteomes" id="UP000253606"/>
    </source>
</evidence>
<keyword evidence="1" id="KW-0812">Transmembrane</keyword>
<dbReference type="AlphaFoldDB" id="A0A2Z5G7V0"/>
<feature type="transmembrane region" description="Helical" evidence="1">
    <location>
        <begin position="35"/>
        <end position="55"/>
    </location>
</feature>
<organism evidence="3 4">
    <name type="scientific">Acidisarcina polymorpha</name>
    <dbReference type="NCBI Taxonomy" id="2211140"/>
    <lineage>
        <taxon>Bacteria</taxon>
        <taxon>Pseudomonadati</taxon>
        <taxon>Acidobacteriota</taxon>
        <taxon>Terriglobia</taxon>
        <taxon>Terriglobales</taxon>
        <taxon>Acidobacteriaceae</taxon>
        <taxon>Acidisarcina</taxon>
    </lineage>
</organism>
<dbReference type="InterPro" id="IPR052372">
    <property type="entry name" value="YpjD/HemX"/>
</dbReference>
<name>A0A2Z5G7V0_9BACT</name>
<dbReference type="Proteomes" id="UP000253606">
    <property type="component" value="Chromosome"/>
</dbReference>
<evidence type="ECO:0000313" key="3">
    <source>
        <dbReference type="EMBL" id="AXC15049.1"/>
    </source>
</evidence>
<feature type="transmembrane region" description="Helical" evidence="1">
    <location>
        <begin position="6"/>
        <end position="28"/>
    </location>
</feature>
<dbReference type="InterPro" id="IPR002541">
    <property type="entry name" value="Cyt_c_assembly"/>
</dbReference>
<feature type="transmembrane region" description="Helical" evidence="1">
    <location>
        <begin position="215"/>
        <end position="231"/>
    </location>
</feature>
<keyword evidence="1" id="KW-1133">Transmembrane helix</keyword>
<feature type="transmembrane region" description="Helical" evidence="1">
    <location>
        <begin position="126"/>
        <end position="152"/>
    </location>
</feature>
<protein>
    <submittedName>
        <fullName evidence="3">HemX protein, negative effector of steady-state concentration of glutamyl-tRNA reductase</fullName>
    </submittedName>
</protein>
<dbReference type="GO" id="GO:0020037">
    <property type="term" value="F:heme binding"/>
    <property type="evidence" value="ECO:0007669"/>
    <property type="project" value="InterPro"/>
</dbReference>
<evidence type="ECO:0000259" key="2">
    <source>
        <dbReference type="Pfam" id="PF01578"/>
    </source>
</evidence>
<feature type="transmembrane region" description="Helical" evidence="1">
    <location>
        <begin position="92"/>
        <end position="111"/>
    </location>
</feature>
<dbReference type="OrthoDB" id="114897at2"/>
<dbReference type="RefSeq" id="WP_114209696.1">
    <property type="nucleotide sequence ID" value="NZ_CP030840.1"/>
</dbReference>
<dbReference type="EMBL" id="CP030840">
    <property type="protein sequence ID" value="AXC15049.1"/>
    <property type="molecule type" value="Genomic_DNA"/>
</dbReference>
<dbReference type="PANTHER" id="PTHR38034">
    <property type="entry name" value="INNER MEMBRANE PROTEIN YPJD"/>
    <property type="match status" value="1"/>
</dbReference>
<dbReference type="KEGG" id="abas:ACPOL_5803"/>
<feature type="transmembrane region" description="Helical" evidence="1">
    <location>
        <begin position="67"/>
        <end position="85"/>
    </location>
</feature>
<accession>A0A2Z5G7V0</accession>
<reference evidence="3 4" key="1">
    <citation type="journal article" date="2018" name="Front. Microbiol.">
        <title>Hydrolytic Capabilities as a Key to Environmental Success: Chitinolytic and Cellulolytic Acidobacteria From Acidic Sub-arctic Soils and Boreal Peatlands.</title>
        <authorList>
            <person name="Belova S.E."/>
            <person name="Ravin N.V."/>
            <person name="Pankratov T.A."/>
            <person name="Rakitin A.L."/>
            <person name="Ivanova A.A."/>
            <person name="Beletsky A.V."/>
            <person name="Mardanov A.V."/>
            <person name="Sinninghe Damste J.S."/>
            <person name="Dedysh S.N."/>
        </authorList>
    </citation>
    <scope>NUCLEOTIDE SEQUENCE [LARGE SCALE GENOMIC DNA]</scope>
    <source>
        <strain evidence="3 4">SBC82</strain>
    </source>
</reference>
<dbReference type="Pfam" id="PF01578">
    <property type="entry name" value="Cytochrom_C_asm"/>
    <property type="match status" value="1"/>
</dbReference>
<proteinExistence type="predicted"/>
<dbReference type="GO" id="GO:0017004">
    <property type="term" value="P:cytochrome complex assembly"/>
    <property type="evidence" value="ECO:0007669"/>
    <property type="project" value="InterPro"/>
</dbReference>
<gene>
    <name evidence="3" type="ORF">ACPOL_5803</name>
</gene>
<evidence type="ECO:0000256" key="1">
    <source>
        <dbReference type="SAM" id="Phobius"/>
    </source>
</evidence>
<keyword evidence="1" id="KW-0472">Membrane</keyword>
<sequence length="271" mass="30570">MFILWLRVAAFCYGIATVCALPAVLYTLPRWTRVFLMAATAGFVFHFVSIAEMLGEAHRWMPVGTREMQSLLGLLIVAAFLMIWLRYRALSFGLFALPLALLLILFPAIGLERYTFTSPVVRNGWIIVHVCALLAAYAALLFSLLASFLYLVQERRLKDRRKPSFLTWLPPLETINQIGQRALVIGFHCMTAGLLIGSIMAQSSVGPAYFLDPKVLLSFAMWLLYIGMLLVRRSTGLRGRRAVYWSSLVFLVMLTVWAANLFSSVHRFSVP</sequence>
<feature type="transmembrane region" description="Helical" evidence="1">
    <location>
        <begin position="243"/>
        <end position="262"/>
    </location>
</feature>
<keyword evidence="4" id="KW-1185">Reference proteome</keyword>
<feature type="domain" description="Cytochrome c assembly protein" evidence="2">
    <location>
        <begin position="69"/>
        <end position="254"/>
    </location>
</feature>
<feature type="transmembrane region" description="Helical" evidence="1">
    <location>
        <begin position="182"/>
        <end position="203"/>
    </location>
</feature>
<dbReference type="PANTHER" id="PTHR38034:SF1">
    <property type="entry name" value="INNER MEMBRANE PROTEIN YPJD"/>
    <property type="match status" value="1"/>
</dbReference>